<dbReference type="EMBL" id="BARU01041837">
    <property type="protein sequence ID" value="GAH78435.1"/>
    <property type="molecule type" value="Genomic_DNA"/>
</dbReference>
<comment type="caution">
    <text evidence="1">The sequence shown here is derived from an EMBL/GenBank/DDBJ whole genome shotgun (WGS) entry which is preliminary data.</text>
</comment>
<name>X1JAB2_9ZZZZ</name>
<dbReference type="AlphaFoldDB" id="X1JAB2"/>
<evidence type="ECO:0000313" key="1">
    <source>
        <dbReference type="EMBL" id="GAH78435.1"/>
    </source>
</evidence>
<sequence>LWKFGVHTDGTPGRWAYQNAIAAYVEWRRFGIDVRFEISEPGQLRIAYGDFDVTGTQTHGSNYLETPDLFRTFTNFHTDYLEPVLGERQWGHPSRWTHTRIDEILDEIRGSHPDDADRLEPLGLELLKIFIEEMPGISYTTSLDPYAVSTYYWTGWPSAENPFIVPYHHYPNFKYLLTFLEPTGR</sequence>
<organism evidence="1">
    <name type="scientific">marine sediment metagenome</name>
    <dbReference type="NCBI Taxonomy" id="412755"/>
    <lineage>
        <taxon>unclassified sequences</taxon>
        <taxon>metagenomes</taxon>
        <taxon>ecological metagenomes</taxon>
    </lineage>
</organism>
<gene>
    <name evidence="1" type="ORF">S03H2_64412</name>
</gene>
<protein>
    <recommendedName>
        <fullName evidence="2">Solute-binding protein family 5 domain-containing protein</fullName>
    </recommendedName>
</protein>
<evidence type="ECO:0008006" key="2">
    <source>
        <dbReference type="Google" id="ProtNLM"/>
    </source>
</evidence>
<reference evidence="1" key="1">
    <citation type="journal article" date="2014" name="Front. Microbiol.">
        <title>High frequency of phylogenetically diverse reductive dehalogenase-homologous genes in deep subseafloor sedimentary metagenomes.</title>
        <authorList>
            <person name="Kawai M."/>
            <person name="Futagami T."/>
            <person name="Toyoda A."/>
            <person name="Takaki Y."/>
            <person name="Nishi S."/>
            <person name="Hori S."/>
            <person name="Arai W."/>
            <person name="Tsubouchi T."/>
            <person name="Morono Y."/>
            <person name="Uchiyama I."/>
            <person name="Ito T."/>
            <person name="Fujiyama A."/>
            <person name="Inagaki F."/>
            <person name="Takami H."/>
        </authorList>
    </citation>
    <scope>NUCLEOTIDE SEQUENCE</scope>
    <source>
        <strain evidence="1">Expedition CK06-06</strain>
    </source>
</reference>
<accession>X1JAB2</accession>
<proteinExistence type="predicted"/>
<dbReference type="Gene3D" id="3.10.105.10">
    <property type="entry name" value="Dipeptide-binding Protein, Domain 3"/>
    <property type="match status" value="1"/>
</dbReference>
<feature type="non-terminal residue" evidence="1">
    <location>
        <position position="1"/>
    </location>
</feature>
<dbReference type="SUPFAM" id="SSF53850">
    <property type="entry name" value="Periplasmic binding protein-like II"/>
    <property type="match status" value="1"/>
</dbReference>
<dbReference type="Gene3D" id="3.40.190.10">
    <property type="entry name" value="Periplasmic binding protein-like II"/>
    <property type="match status" value="1"/>
</dbReference>